<accession>A0A1X2I1Z9</accession>
<gene>
    <name evidence="1" type="ORF">BCR42DRAFT_336339</name>
</gene>
<dbReference type="AlphaFoldDB" id="A0A1X2I1Z9"/>
<dbReference type="SUPFAM" id="SSF109854">
    <property type="entry name" value="DinB/YfiT-like putative metalloenzymes"/>
    <property type="match status" value="1"/>
</dbReference>
<dbReference type="STRING" id="90262.A0A1X2I1Z9"/>
<protein>
    <recommendedName>
        <fullName evidence="3">DinB-like domain-containing protein</fullName>
    </recommendedName>
</protein>
<sequence>MPSSTIGKHVRHAYEHFVQLLKHVKNERWTIDYDARVRNTPMEVDRSQAIQQLEKLQQALVDVRDISLEYPVTLSATIDPKDTIHYPFTSSFGRELWYCCIHAIHHFASIKAICIEAGHVLPEDFGVAPSTLLDRKFGK</sequence>
<comment type="caution">
    <text evidence="1">The sequence shown here is derived from an EMBL/GenBank/DDBJ whole genome shotgun (WGS) entry which is preliminary data.</text>
</comment>
<dbReference type="EMBL" id="MCGE01000034">
    <property type="protein sequence ID" value="ORZ07573.1"/>
    <property type="molecule type" value="Genomic_DNA"/>
</dbReference>
<proteinExistence type="predicted"/>
<evidence type="ECO:0008006" key="3">
    <source>
        <dbReference type="Google" id="ProtNLM"/>
    </source>
</evidence>
<reference evidence="1 2" key="1">
    <citation type="submission" date="2016-07" db="EMBL/GenBank/DDBJ databases">
        <title>Pervasive Adenine N6-methylation of Active Genes in Fungi.</title>
        <authorList>
            <consortium name="DOE Joint Genome Institute"/>
            <person name="Mondo S.J."/>
            <person name="Dannebaum R.O."/>
            <person name="Kuo R.C."/>
            <person name="Labutti K."/>
            <person name="Haridas S."/>
            <person name="Kuo A."/>
            <person name="Salamov A."/>
            <person name="Ahrendt S.R."/>
            <person name="Lipzen A."/>
            <person name="Sullivan W."/>
            <person name="Andreopoulos W.B."/>
            <person name="Clum A."/>
            <person name="Lindquist E."/>
            <person name="Daum C."/>
            <person name="Ramamoorthy G.K."/>
            <person name="Gryganskyi A."/>
            <person name="Culley D."/>
            <person name="Magnuson J.K."/>
            <person name="James T.Y."/>
            <person name="O'Malley M.A."/>
            <person name="Stajich J.E."/>
            <person name="Spatafora J.W."/>
            <person name="Visel A."/>
            <person name="Grigoriev I.V."/>
        </authorList>
    </citation>
    <scope>NUCLEOTIDE SEQUENCE [LARGE SCALE GENOMIC DNA]</scope>
    <source>
        <strain evidence="1 2">NRRL 1336</strain>
    </source>
</reference>
<evidence type="ECO:0000313" key="2">
    <source>
        <dbReference type="Proteomes" id="UP000193560"/>
    </source>
</evidence>
<dbReference type="PANTHER" id="PTHR39473">
    <property type="match status" value="1"/>
</dbReference>
<name>A0A1X2I1Z9_9FUNG</name>
<organism evidence="1 2">
    <name type="scientific">Absidia repens</name>
    <dbReference type="NCBI Taxonomy" id="90262"/>
    <lineage>
        <taxon>Eukaryota</taxon>
        <taxon>Fungi</taxon>
        <taxon>Fungi incertae sedis</taxon>
        <taxon>Mucoromycota</taxon>
        <taxon>Mucoromycotina</taxon>
        <taxon>Mucoromycetes</taxon>
        <taxon>Mucorales</taxon>
        <taxon>Cunninghamellaceae</taxon>
        <taxon>Absidia</taxon>
    </lineage>
</organism>
<dbReference type="PANTHER" id="PTHR39473:SF1">
    <property type="entry name" value="DINB-LIKE DOMAIN-CONTAINING PROTEIN"/>
    <property type="match status" value="1"/>
</dbReference>
<dbReference type="InterPro" id="IPR034660">
    <property type="entry name" value="DinB/YfiT-like"/>
</dbReference>
<dbReference type="OrthoDB" id="5564877at2759"/>
<keyword evidence="2" id="KW-1185">Reference proteome</keyword>
<evidence type="ECO:0000313" key="1">
    <source>
        <dbReference type="EMBL" id="ORZ07573.1"/>
    </source>
</evidence>
<dbReference type="Proteomes" id="UP000193560">
    <property type="component" value="Unassembled WGS sequence"/>
</dbReference>